<reference evidence="1 2" key="1">
    <citation type="journal article" date="2016" name="Nat. Commun.">
        <title>Thousands of microbial genomes shed light on interconnected biogeochemical processes in an aquifer system.</title>
        <authorList>
            <person name="Anantharaman K."/>
            <person name="Brown C.T."/>
            <person name="Hug L.A."/>
            <person name="Sharon I."/>
            <person name="Castelle C.J."/>
            <person name="Probst A.J."/>
            <person name="Thomas B.C."/>
            <person name="Singh A."/>
            <person name="Wilkins M.J."/>
            <person name="Karaoz U."/>
            <person name="Brodie E.L."/>
            <person name="Williams K.H."/>
            <person name="Hubbard S.S."/>
            <person name="Banfield J.F."/>
        </authorList>
    </citation>
    <scope>NUCLEOTIDE SEQUENCE [LARGE SCALE GENOMIC DNA]</scope>
</reference>
<sequence length="78" mass="9148">MALSKNDLTQIDRRLENQKGEILEKIDEKLTKLRSDFFEKIDPILKEVVTAREERPLIENRLEVLEEIHPEGKHPLAS</sequence>
<evidence type="ECO:0000313" key="1">
    <source>
        <dbReference type="EMBL" id="OGM20119.1"/>
    </source>
</evidence>
<protein>
    <submittedName>
        <fullName evidence="1">Uncharacterized protein</fullName>
    </submittedName>
</protein>
<organism evidence="1 2">
    <name type="scientific">Candidatus Woesebacteria bacterium RIFCSPHIGHO2_01_FULL_38_9</name>
    <dbReference type="NCBI Taxonomy" id="1802492"/>
    <lineage>
        <taxon>Bacteria</taxon>
        <taxon>Candidatus Woeseibacteriota</taxon>
    </lineage>
</organism>
<name>A0A1F7XZL5_9BACT</name>
<dbReference type="Proteomes" id="UP000178419">
    <property type="component" value="Unassembled WGS sequence"/>
</dbReference>
<dbReference type="EMBL" id="MGGE01000051">
    <property type="protein sequence ID" value="OGM20119.1"/>
    <property type="molecule type" value="Genomic_DNA"/>
</dbReference>
<dbReference type="AlphaFoldDB" id="A0A1F7XZL5"/>
<proteinExistence type="predicted"/>
<evidence type="ECO:0000313" key="2">
    <source>
        <dbReference type="Proteomes" id="UP000178419"/>
    </source>
</evidence>
<comment type="caution">
    <text evidence="1">The sequence shown here is derived from an EMBL/GenBank/DDBJ whole genome shotgun (WGS) entry which is preliminary data.</text>
</comment>
<gene>
    <name evidence="1" type="ORF">A2714_00980</name>
</gene>
<accession>A0A1F7XZL5</accession>